<comment type="caution">
    <text evidence="2">The sequence shown here is derived from an EMBL/GenBank/DDBJ whole genome shotgun (WGS) entry which is preliminary data.</text>
</comment>
<dbReference type="Gene3D" id="2.40.50.180">
    <property type="entry name" value="CheA-289, Domain 4"/>
    <property type="match status" value="1"/>
</dbReference>
<dbReference type="InterPro" id="IPR002545">
    <property type="entry name" value="CheW-lke_dom"/>
</dbReference>
<dbReference type="Proteomes" id="UP000256695">
    <property type="component" value="Unassembled WGS sequence"/>
</dbReference>
<protein>
    <submittedName>
        <fullName evidence="2">Chemotaxis protein CheW</fullName>
    </submittedName>
</protein>
<dbReference type="PANTHER" id="PTHR22617">
    <property type="entry name" value="CHEMOTAXIS SENSOR HISTIDINE KINASE-RELATED"/>
    <property type="match status" value="1"/>
</dbReference>
<evidence type="ECO:0000313" key="2">
    <source>
        <dbReference type="EMBL" id="RDU73993.1"/>
    </source>
</evidence>
<dbReference type="EMBL" id="NXLX01000006">
    <property type="protein sequence ID" value="RDU73993.1"/>
    <property type="molecule type" value="Genomic_DNA"/>
</dbReference>
<keyword evidence="3" id="KW-1185">Reference proteome</keyword>
<proteinExistence type="predicted"/>
<feature type="domain" description="CheW-like" evidence="1">
    <location>
        <begin position="28"/>
        <end position="166"/>
    </location>
</feature>
<sequence length="166" mass="19202">MNKERLKEIFDNQKQNYTKTKKEEIEDVTQVIGFVVGNEEFAVPILNVLEIVKPIDYTRVPKTPDYVLGVFNLRGNVFPLIDLRRKFNLPAIKPNKDTCYLVIKHEDMIAGFMIDRLTEALRLKQSEIDPIPETINEKADLMLGVGKQNDKLITILKIENLLKKTF</sequence>
<evidence type="ECO:0000313" key="3">
    <source>
        <dbReference type="Proteomes" id="UP000256695"/>
    </source>
</evidence>
<dbReference type="SUPFAM" id="SSF50341">
    <property type="entry name" value="CheW-like"/>
    <property type="match status" value="1"/>
</dbReference>
<dbReference type="SMART" id="SM00260">
    <property type="entry name" value="CheW"/>
    <property type="match status" value="1"/>
</dbReference>
<dbReference type="Pfam" id="PF01584">
    <property type="entry name" value="CheW"/>
    <property type="match status" value="1"/>
</dbReference>
<dbReference type="RefSeq" id="WP_115578823.1">
    <property type="nucleotide sequence ID" value="NZ_NXLX01000006.1"/>
</dbReference>
<dbReference type="InterPro" id="IPR039315">
    <property type="entry name" value="CheW"/>
</dbReference>
<dbReference type="AlphaFoldDB" id="A0A3D8J920"/>
<dbReference type="GO" id="GO:0006935">
    <property type="term" value="P:chemotaxis"/>
    <property type="evidence" value="ECO:0007669"/>
    <property type="project" value="InterPro"/>
</dbReference>
<dbReference type="OrthoDB" id="9790406at2"/>
<organism evidence="2 3">
    <name type="scientific">Helicobacter anseris</name>
    <dbReference type="NCBI Taxonomy" id="375926"/>
    <lineage>
        <taxon>Bacteria</taxon>
        <taxon>Pseudomonadati</taxon>
        <taxon>Campylobacterota</taxon>
        <taxon>Epsilonproteobacteria</taxon>
        <taxon>Campylobacterales</taxon>
        <taxon>Helicobacteraceae</taxon>
        <taxon>Helicobacter</taxon>
    </lineage>
</organism>
<dbReference type="CDD" id="cd00732">
    <property type="entry name" value="CheW"/>
    <property type="match status" value="1"/>
</dbReference>
<dbReference type="Gene3D" id="2.30.30.40">
    <property type="entry name" value="SH3 Domains"/>
    <property type="match status" value="1"/>
</dbReference>
<dbReference type="GO" id="GO:0005829">
    <property type="term" value="C:cytosol"/>
    <property type="evidence" value="ECO:0007669"/>
    <property type="project" value="TreeGrafter"/>
</dbReference>
<reference evidence="2 3" key="1">
    <citation type="submission" date="2018-04" db="EMBL/GenBank/DDBJ databases">
        <title>Novel Campyloabacter and Helicobacter Species and Strains.</title>
        <authorList>
            <person name="Mannion A.J."/>
            <person name="Shen Z."/>
            <person name="Fox J.G."/>
        </authorList>
    </citation>
    <scope>NUCLEOTIDE SEQUENCE [LARGE SCALE GENOMIC DNA]</scope>
    <source>
        <strain evidence="2 3">MIT 04-9362</strain>
    </source>
</reference>
<gene>
    <name evidence="2" type="ORF">CQA57_03330</name>
</gene>
<dbReference type="PANTHER" id="PTHR22617:SF23">
    <property type="entry name" value="CHEMOTAXIS PROTEIN CHEW"/>
    <property type="match status" value="1"/>
</dbReference>
<dbReference type="GO" id="GO:0007165">
    <property type="term" value="P:signal transduction"/>
    <property type="evidence" value="ECO:0007669"/>
    <property type="project" value="InterPro"/>
</dbReference>
<dbReference type="PROSITE" id="PS50851">
    <property type="entry name" value="CHEW"/>
    <property type="match status" value="1"/>
</dbReference>
<evidence type="ECO:0000259" key="1">
    <source>
        <dbReference type="PROSITE" id="PS50851"/>
    </source>
</evidence>
<accession>A0A3D8J920</accession>
<dbReference type="InterPro" id="IPR036061">
    <property type="entry name" value="CheW-like_dom_sf"/>
</dbReference>
<name>A0A3D8J920_9HELI</name>